<dbReference type="Proteomes" id="UP000887578">
    <property type="component" value="Unplaced"/>
</dbReference>
<evidence type="ECO:0000313" key="4">
    <source>
        <dbReference type="WBParaSite" id="PDA_v2.g17969.t1"/>
    </source>
</evidence>
<feature type="signal peptide" evidence="2">
    <location>
        <begin position="1"/>
        <end position="15"/>
    </location>
</feature>
<name>A0A914PT11_9BILA</name>
<accession>A0A914PT11</accession>
<organism evidence="3 4">
    <name type="scientific">Panagrolaimus davidi</name>
    <dbReference type="NCBI Taxonomy" id="227884"/>
    <lineage>
        <taxon>Eukaryota</taxon>
        <taxon>Metazoa</taxon>
        <taxon>Ecdysozoa</taxon>
        <taxon>Nematoda</taxon>
        <taxon>Chromadorea</taxon>
        <taxon>Rhabditida</taxon>
        <taxon>Tylenchina</taxon>
        <taxon>Panagrolaimomorpha</taxon>
        <taxon>Panagrolaimoidea</taxon>
        <taxon>Panagrolaimidae</taxon>
        <taxon>Panagrolaimus</taxon>
    </lineage>
</organism>
<sequence length="150" mass="16948">MITVIFLSQTLLILCGKNRKGGKNNTKKNTETDMEIATDTIDQKLFKSVEERKAKRRTERRRKVLACEAPIGSSGSAVKRGDNININDKSEVEDEEEEESPPEKEVVAAAAVVARKKKKNATKTAEDPLRPRMIEQEDGYARMTPMNWQK</sequence>
<evidence type="ECO:0000313" key="3">
    <source>
        <dbReference type="Proteomes" id="UP000887578"/>
    </source>
</evidence>
<keyword evidence="2" id="KW-0732">Signal</keyword>
<dbReference type="WBParaSite" id="PDA_v2.g17969.t1">
    <property type="protein sequence ID" value="PDA_v2.g17969.t1"/>
    <property type="gene ID" value="PDA_v2.g17969"/>
</dbReference>
<evidence type="ECO:0000256" key="2">
    <source>
        <dbReference type="SAM" id="SignalP"/>
    </source>
</evidence>
<evidence type="ECO:0000256" key="1">
    <source>
        <dbReference type="SAM" id="MobiDB-lite"/>
    </source>
</evidence>
<feature type="compositionally biased region" description="Acidic residues" evidence="1">
    <location>
        <begin position="91"/>
        <end position="100"/>
    </location>
</feature>
<feature type="region of interest" description="Disordered" evidence="1">
    <location>
        <begin position="72"/>
        <end position="150"/>
    </location>
</feature>
<dbReference type="AlphaFoldDB" id="A0A914PT11"/>
<feature type="compositionally biased region" description="Basic and acidic residues" evidence="1">
    <location>
        <begin position="124"/>
        <end position="135"/>
    </location>
</feature>
<protein>
    <submittedName>
        <fullName evidence="4">Uncharacterized protein</fullName>
    </submittedName>
</protein>
<proteinExistence type="predicted"/>
<reference evidence="4" key="1">
    <citation type="submission" date="2022-11" db="UniProtKB">
        <authorList>
            <consortium name="WormBaseParasite"/>
        </authorList>
    </citation>
    <scope>IDENTIFICATION</scope>
</reference>
<keyword evidence="3" id="KW-1185">Reference proteome</keyword>
<feature type="chain" id="PRO_5037113199" evidence="2">
    <location>
        <begin position="16"/>
        <end position="150"/>
    </location>
</feature>